<feature type="region of interest" description="Disordered" evidence="1">
    <location>
        <begin position="75"/>
        <end position="116"/>
    </location>
</feature>
<evidence type="ECO:0000256" key="1">
    <source>
        <dbReference type="SAM" id="MobiDB-lite"/>
    </source>
</evidence>
<feature type="compositionally biased region" description="Basic and acidic residues" evidence="1">
    <location>
        <begin position="102"/>
        <end position="113"/>
    </location>
</feature>
<sequence length="407" mass="44638">MINTKIGYMRSALSLFPPASFLASHKAKVCSMTCTTCTTATTSGWTVANQATLQNKAMVMITVLAAAQSCTLSAPPASRHPNVVPPPLLPGSTRKGCAHTSVGEERQEIQGERKGKRKRMIVRNVLVWYGEEGYDVTREAPTQSHCTCSRSNRTDIAAPVCFRLVSQRQMDCMGQRWMRRGSEWAAGISIRKGHDIDALPPLSYTQGLSFVAKSSRRGKEANERVRELQQDLNYCGFICEGNRPIQSTRSALHYKNSGRIDIHAVCDIEREVVGKILAVGGDAQRSDPLFSTIGYCVEGGGRELGLFEVGEEDGPDTKGIIGGRRRQRERSASIGGRRDREARRNEILGAEEVVLRKAYDRDQDGTEDGVTPSLVFSSVFAPELEGFAIPHLAFISSSEKVAPFSLL</sequence>
<evidence type="ECO:0000313" key="2">
    <source>
        <dbReference type="EMBL" id="KAF9490307.1"/>
    </source>
</evidence>
<proteinExistence type="predicted"/>
<reference evidence="2" key="1">
    <citation type="submission" date="2020-11" db="EMBL/GenBank/DDBJ databases">
        <authorList>
            <consortium name="DOE Joint Genome Institute"/>
            <person name="Ahrendt S."/>
            <person name="Riley R."/>
            <person name="Andreopoulos W."/>
            <person name="Labutti K."/>
            <person name="Pangilinan J."/>
            <person name="Ruiz-Duenas F.J."/>
            <person name="Barrasa J.M."/>
            <person name="Sanchez-Garcia M."/>
            <person name="Camarero S."/>
            <person name="Miyauchi S."/>
            <person name="Serrano A."/>
            <person name="Linde D."/>
            <person name="Babiker R."/>
            <person name="Drula E."/>
            <person name="Ayuso-Fernandez I."/>
            <person name="Pacheco R."/>
            <person name="Padilla G."/>
            <person name="Ferreira P."/>
            <person name="Barriuso J."/>
            <person name="Kellner H."/>
            <person name="Castanera R."/>
            <person name="Alfaro M."/>
            <person name="Ramirez L."/>
            <person name="Pisabarro A.G."/>
            <person name="Kuo A."/>
            <person name="Tritt A."/>
            <person name="Lipzen A."/>
            <person name="He G."/>
            <person name="Yan M."/>
            <person name="Ng V."/>
            <person name="Cullen D."/>
            <person name="Martin F."/>
            <person name="Rosso M.-N."/>
            <person name="Henrissat B."/>
            <person name="Hibbett D."/>
            <person name="Martinez A.T."/>
            <person name="Grigoriev I.V."/>
        </authorList>
    </citation>
    <scope>NUCLEOTIDE SEQUENCE</scope>
    <source>
        <strain evidence="2">ATCC 90797</strain>
    </source>
</reference>
<dbReference type="EMBL" id="MU154645">
    <property type="protein sequence ID" value="KAF9490307.1"/>
    <property type="molecule type" value="Genomic_DNA"/>
</dbReference>
<organism evidence="2 3">
    <name type="scientific">Pleurotus eryngii</name>
    <name type="common">Boletus of the steppes</name>
    <dbReference type="NCBI Taxonomy" id="5323"/>
    <lineage>
        <taxon>Eukaryota</taxon>
        <taxon>Fungi</taxon>
        <taxon>Dikarya</taxon>
        <taxon>Basidiomycota</taxon>
        <taxon>Agaricomycotina</taxon>
        <taxon>Agaricomycetes</taxon>
        <taxon>Agaricomycetidae</taxon>
        <taxon>Agaricales</taxon>
        <taxon>Pleurotineae</taxon>
        <taxon>Pleurotaceae</taxon>
        <taxon>Pleurotus</taxon>
    </lineage>
</organism>
<gene>
    <name evidence="2" type="ORF">BDN71DRAFT_1498645</name>
</gene>
<dbReference type="Proteomes" id="UP000807025">
    <property type="component" value="Unassembled WGS sequence"/>
</dbReference>
<keyword evidence="3" id="KW-1185">Reference proteome</keyword>
<evidence type="ECO:0000313" key="3">
    <source>
        <dbReference type="Proteomes" id="UP000807025"/>
    </source>
</evidence>
<name>A0A9P5ZMW0_PLEER</name>
<protein>
    <submittedName>
        <fullName evidence="2">Uncharacterized protein</fullName>
    </submittedName>
</protein>
<dbReference type="AlphaFoldDB" id="A0A9P5ZMW0"/>
<comment type="caution">
    <text evidence="2">The sequence shown here is derived from an EMBL/GenBank/DDBJ whole genome shotgun (WGS) entry which is preliminary data.</text>
</comment>
<accession>A0A9P5ZMW0</accession>